<dbReference type="Proteomes" id="UP000305709">
    <property type="component" value="Unassembled WGS sequence"/>
</dbReference>
<dbReference type="AlphaFoldDB" id="A0A5C4NA01"/>
<dbReference type="CDD" id="cd11297">
    <property type="entry name" value="PIN_LabA-like_N_1"/>
    <property type="match status" value="1"/>
</dbReference>
<protein>
    <submittedName>
        <fullName evidence="2">NYN domain-containing protein</fullName>
    </submittedName>
</protein>
<proteinExistence type="predicted"/>
<dbReference type="EMBL" id="VDFV01000120">
    <property type="protein sequence ID" value="TNC59238.1"/>
    <property type="molecule type" value="Genomic_DNA"/>
</dbReference>
<name>A0A5C4NA01_9RHOB</name>
<feature type="domain" description="HTH OST-type" evidence="1">
    <location>
        <begin position="174"/>
        <end position="248"/>
    </location>
</feature>
<reference evidence="2 3" key="1">
    <citation type="submission" date="2019-06" db="EMBL/GenBank/DDBJ databases">
        <authorList>
            <person name="Jiang L."/>
        </authorList>
    </citation>
    <scope>NUCLEOTIDE SEQUENCE [LARGE SCALE GENOMIC DNA]</scope>
    <source>
        <strain evidence="2 3">YIM 48858</strain>
    </source>
</reference>
<evidence type="ECO:0000259" key="1">
    <source>
        <dbReference type="PROSITE" id="PS51644"/>
    </source>
</evidence>
<dbReference type="RefSeq" id="WP_139084133.1">
    <property type="nucleotide sequence ID" value="NZ_VDFV01000120.1"/>
</dbReference>
<evidence type="ECO:0000313" key="3">
    <source>
        <dbReference type="Proteomes" id="UP000305709"/>
    </source>
</evidence>
<keyword evidence="3" id="KW-1185">Reference proteome</keyword>
<dbReference type="Pfam" id="PF01936">
    <property type="entry name" value="NYN"/>
    <property type="match status" value="1"/>
</dbReference>
<dbReference type="InterPro" id="IPR021139">
    <property type="entry name" value="NYN"/>
</dbReference>
<sequence>MAEQSGGGSLAVLIDAENTSARYARAVFEEIASLGEANVRRIYGDFSGPRLAGWDTAVQSHAILQHQQRSNSAGKNAADIALVIDAMDLMSKGKVDGFCLITSDSDFTRLAQRLREDGLVVYGFGERKTPEAFRSACTRFIYLENLLDTAEAASTVIVSDASAVAPLAAKIHEPPSKAAPIIRKAMLGHEDEEGWVPLSGVGHRILNIAPDFDSRSFGQAKLSMLIEKSGAFEMKRMGDKNVSIRVRAANKSLAAK</sequence>
<dbReference type="CDD" id="cd10146">
    <property type="entry name" value="LabA_like_C"/>
    <property type="match status" value="1"/>
</dbReference>
<dbReference type="InterPro" id="IPR041966">
    <property type="entry name" value="LOTUS-like"/>
</dbReference>
<dbReference type="Pfam" id="PF12872">
    <property type="entry name" value="OST-HTH"/>
    <property type="match status" value="1"/>
</dbReference>
<dbReference type="InterPro" id="IPR025605">
    <property type="entry name" value="OST-HTH/LOTUS_dom"/>
</dbReference>
<dbReference type="OrthoDB" id="9783963at2"/>
<dbReference type="Gene3D" id="3.30.420.610">
    <property type="entry name" value="LOTUS domain-like"/>
    <property type="match status" value="1"/>
</dbReference>
<dbReference type="PANTHER" id="PTHR35811">
    <property type="entry name" value="SLR1870 PROTEIN"/>
    <property type="match status" value="1"/>
</dbReference>
<dbReference type="GO" id="GO:0004540">
    <property type="term" value="F:RNA nuclease activity"/>
    <property type="evidence" value="ECO:0007669"/>
    <property type="project" value="InterPro"/>
</dbReference>
<gene>
    <name evidence="2" type="ORF">FHG71_23010</name>
</gene>
<dbReference type="PROSITE" id="PS51644">
    <property type="entry name" value="HTH_OST"/>
    <property type="match status" value="1"/>
</dbReference>
<organism evidence="2 3">
    <name type="scientific">Rubellimicrobium roseum</name>
    <dbReference type="NCBI Taxonomy" id="687525"/>
    <lineage>
        <taxon>Bacteria</taxon>
        <taxon>Pseudomonadati</taxon>
        <taxon>Pseudomonadota</taxon>
        <taxon>Alphaproteobacteria</taxon>
        <taxon>Rhodobacterales</taxon>
        <taxon>Roseobacteraceae</taxon>
        <taxon>Rubellimicrobium</taxon>
    </lineage>
</organism>
<evidence type="ECO:0000313" key="2">
    <source>
        <dbReference type="EMBL" id="TNC59238.1"/>
    </source>
</evidence>
<dbReference type="PANTHER" id="PTHR35811:SF1">
    <property type="entry name" value="HTH OST-TYPE DOMAIN-CONTAINING PROTEIN"/>
    <property type="match status" value="1"/>
</dbReference>
<accession>A0A5C4NA01</accession>
<dbReference type="Gene3D" id="3.40.50.1010">
    <property type="entry name" value="5'-nuclease"/>
    <property type="match status" value="1"/>
</dbReference>
<comment type="caution">
    <text evidence="2">The sequence shown here is derived from an EMBL/GenBank/DDBJ whole genome shotgun (WGS) entry which is preliminary data.</text>
</comment>